<evidence type="ECO:0000313" key="3">
    <source>
        <dbReference type="EMBL" id="NYS94116.1"/>
    </source>
</evidence>
<feature type="region of interest" description="Disordered" evidence="1">
    <location>
        <begin position="1"/>
        <end position="29"/>
    </location>
</feature>
<dbReference type="Pfam" id="PF12713">
    <property type="entry name" value="DUF3806"/>
    <property type="match status" value="1"/>
</dbReference>
<comment type="caution">
    <text evidence="3">The sequence shown here is derived from an EMBL/GenBank/DDBJ whole genome shotgun (WGS) entry which is preliminary data.</text>
</comment>
<dbReference type="RefSeq" id="WP_179913588.1">
    <property type="nucleotide sequence ID" value="NZ_JACBYE010000026.1"/>
</dbReference>
<dbReference type="EMBL" id="JACBYE010000026">
    <property type="protein sequence ID" value="NYS94116.1"/>
    <property type="molecule type" value="Genomic_DNA"/>
</dbReference>
<keyword evidence="4" id="KW-1185">Reference proteome</keyword>
<dbReference type="Proteomes" id="UP000561011">
    <property type="component" value="Unassembled WGS sequence"/>
</dbReference>
<accession>A0A853ETV1</accession>
<sequence>MKPVLRPHGRTSSPQADPTPAAPGPEDGAVVLREPSVVELVWMEELRQHLRGPGADLRSVGYLSSLFDAYCRAWHRAPESDRWDPDYLVGALGVALGDVLVKQCGSSRWQVVADEPRTTVAVRNDLFRRTFFPVDAVARRWLTAELGWMPAFVQSAGAQLQRGALRTLASQNR</sequence>
<name>A0A853ETV1_9MICO</name>
<dbReference type="AlphaFoldDB" id="A0A853ETV1"/>
<protein>
    <submittedName>
        <fullName evidence="3">DUF3806 domain-containing protein</fullName>
    </submittedName>
</protein>
<evidence type="ECO:0000256" key="1">
    <source>
        <dbReference type="SAM" id="MobiDB-lite"/>
    </source>
</evidence>
<proteinExistence type="predicted"/>
<dbReference type="Gene3D" id="1.20.120.1090">
    <property type="match status" value="1"/>
</dbReference>
<feature type="domain" description="DUF3806" evidence="2">
    <location>
        <begin position="88"/>
        <end position="152"/>
    </location>
</feature>
<evidence type="ECO:0000313" key="4">
    <source>
        <dbReference type="Proteomes" id="UP000561011"/>
    </source>
</evidence>
<gene>
    <name evidence="3" type="ORF">HZZ10_11380</name>
</gene>
<reference evidence="3 4" key="1">
    <citation type="submission" date="2020-07" db="EMBL/GenBank/DDBJ databases">
        <title>MOT database genomes.</title>
        <authorList>
            <person name="Joseph S."/>
            <person name="Aduse-Opoku J."/>
            <person name="Hashim A."/>
            <person name="Wade W."/>
            <person name="Curtis M."/>
        </authorList>
    </citation>
    <scope>NUCLEOTIDE SEQUENCE [LARGE SCALE GENOMIC DNA]</scope>
    <source>
        <strain evidence="3 4">DSM 100099</strain>
    </source>
</reference>
<dbReference type="InterPro" id="IPR024266">
    <property type="entry name" value="DUF3806"/>
</dbReference>
<organism evidence="3 4">
    <name type="scientific">Sanguibacter inulinus</name>
    <dbReference type="NCBI Taxonomy" id="60922"/>
    <lineage>
        <taxon>Bacteria</taxon>
        <taxon>Bacillati</taxon>
        <taxon>Actinomycetota</taxon>
        <taxon>Actinomycetes</taxon>
        <taxon>Micrococcales</taxon>
        <taxon>Sanguibacteraceae</taxon>
        <taxon>Sanguibacter</taxon>
    </lineage>
</organism>
<evidence type="ECO:0000259" key="2">
    <source>
        <dbReference type="Pfam" id="PF12713"/>
    </source>
</evidence>